<dbReference type="SMART" id="SM01179">
    <property type="entry name" value="DUF862"/>
    <property type="match status" value="1"/>
</dbReference>
<proteinExistence type="inferred from homology"/>
<accession>A0A2K1JT67</accession>
<dbReference type="GO" id="GO:0006508">
    <property type="term" value="P:proteolysis"/>
    <property type="evidence" value="ECO:0007669"/>
    <property type="project" value="UniProtKB-KW"/>
</dbReference>
<dbReference type="Pfam" id="PF05903">
    <property type="entry name" value="Peptidase_C97"/>
    <property type="match status" value="1"/>
</dbReference>
<reference evidence="7" key="3">
    <citation type="submission" date="2020-12" db="UniProtKB">
        <authorList>
            <consortium name="EnsemblPlants"/>
        </authorList>
    </citation>
    <scope>IDENTIFICATION</scope>
</reference>
<gene>
    <name evidence="6" type="ORF">PHYPA_014446</name>
</gene>
<dbReference type="AlphaFoldDB" id="A0A2K1JT67"/>
<evidence type="ECO:0000313" key="8">
    <source>
        <dbReference type="Proteomes" id="UP000006727"/>
    </source>
</evidence>
<feature type="region of interest" description="Disordered" evidence="4">
    <location>
        <begin position="156"/>
        <end position="178"/>
    </location>
</feature>
<dbReference type="PANTHER" id="PTHR12378:SF7">
    <property type="entry name" value="DESUMOYLATING ISOPEPTIDASE 1"/>
    <property type="match status" value="1"/>
</dbReference>
<evidence type="ECO:0000256" key="4">
    <source>
        <dbReference type="SAM" id="MobiDB-lite"/>
    </source>
</evidence>
<evidence type="ECO:0000256" key="1">
    <source>
        <dbReference type="ARBA" id="ARBA00008140"/>
    </source>
</evidence>
<reference evidence="6 8" key="1">
    <citation type="journal article" date="2008" name="Science">
        <title>The Physcomitrella genome reveals evolutionary insights into the conquest of land by plants.</title>
        <authorList>
            <person name="Rensing S."/>
            <person name="Lang D."/>
            <person name="Zimmer A."/>
            <person name="Terry A."/>
            <person name="Salamov A."/>
            <person name="Shapiro H."/>
            <person name="Nishiyama T."/>
            <person name="Perroud P.-F."/>
            <person name="Lindquist E."/>
            <person name="Kamisugi Y."/>
            <person name="Tanahashi T."/>
            <person name="Sakakibara K."/>
            <person name="Fujita T."/>
            <person name="Oishi K."/>
            <person name="Shin-I T."/>
            <person name="Kuroki Y."/>
            <person name="Toyoda A."/>
            <person name="Suzuki Y."/>
            <person name="Hashimoto A."/>
            <person name="Yamaguchi K."/>
            <person name="Sugano A."/>
            <person name="Kohara Y."/>
            <person name="Fujiyama A."/>
            <person name="Anterola A."/>
            <person name="Aoki S."/>
            <person name="Ashton N."/>
            <person name="Barbazuk W.B."/>
            <person name="Barker E."/>
            <person name="Bennetzen J."/>
            <person name="Bezanilla M."/>
            <person name="Blankenship R."/>
            <person name="Cho S.H."/>
            <person name="Dutcher S."/>
            <person name="Estelle M."/>
            <person name="Fawcett J.A."/>
            <person name="Gundlach H."/>
            <person name="Hanada K."/>
            <person name="Heyl A."/>
            <person name="Hicks K.A."/>
            <person name="Hugh J."/>
            <person name="Lohr M."/>
            <person name="Mayer K."/>
            <person name="Melkozernov A."/>
            <person name="Murata T."/>
            <person name="Nelson D."/>
            <person name="Pils B."/>
            <person name="Prigge M."/>
            <person name="Reiss B."/>
            <person name="Renner T."/>
            <person name="Rombauts S."/>
            <person name="Rushton P."/>
            <person name="Sanderfoot A."/>
            <person name="Schween G."/>
            <person name="Shiu S.-H."/>
            <person name="Stueber K."/>
            <person name="Theodoulou F.L."/>
            <person name="Tu H."/>
            <person name="Van de Peer Y."/>
            <person name="Verrier P.J."/>
            <person name="Waters E."/>
            <person name="Wood A."/>
            <person name="Yang L."/>
            <person name="Cove D."/>
            <person name="Cuming A."/>
            <person name="Hasebe M."/>
            <person name="Lucas S."/>
            <person name="Mishler D.B."/>
            <person name="Reski R."/>
            <person name="Grigoriev I."/>
            <person name="Quatrano R.S."/>
            <person name="Boore J.L."/>
        </authorList>
    </citation>
    <scope>NUCLEOTIDE SEQUENCE [LARGE SCALE GENOMIC DNA]</scope>
    <source>
        <strain evidence="7 8">cv. Gransden 2004</strain>
    </source>
</reference>
<feature type="compositionally biased region" description="Basic and acidic residues" evidence="4">
    <location>
        <begin position="225"/>
        <end position="238"/>
    </location>
</feature>
<dbReference type="PROSITE" id="PS51858">
    <property type="entry name" value="PPPDE"/>
    <property type="match status" value="1"/>
</dbReference>
<dbReference type="EMBL" id="ABEU02000011">
    <property type="protein sequence ID" value="PNR44676.1"/>
    <property type="molecule type" value="Genomic_DNA"/>
</dbReference>
<dbReference type="PaxDb" id="3218-PP1S39_161V6.1"/>
<dbReference type="Proteomes" id="UP000006727">
    <property type="component" value="Chromosome 11"/>
</dbReference>
<dbReference type="EnsemblPlants" id="Pp3c11_1330V3.1">
    <property type="protein sequence ID" value="Pp3c11_1330V3.1"/>
    <property type="gene ID" value="Pp3c11_1330"/>
</dbReference>
<dbReference type="GO" id="GO:0032434">
    <property type="term" value="P:regulation of proteasomal ubiquitin-dependent protein catabolic process"/>
    <property type="evidence" value="ECO:0000318"/>
    <property type="project" value="GO_Central"/>
</dbReference>
<dbReference type="InParanoid" id="A0A2K1JT67"/>
<feature type="compositionally biased region" description="Low complexity" evidence="4">
    <location>
        <begin position="167"/>
        <end position="178"/>
    </location>
</feature>
<evidence type="ECO:0000313" key="7">
    <source>
        <dbReference type="EnsemblPlants" id="Pp3c11_1330V3.1"/>
    </source>
</evidence>
<dbReference type="GO" id="GO:0006611">
    <property type="term" value="P:protein export from nucleus"/>
    <property type="evidence" value="ECO:0000318"/>
    <property type="project" value="GO_Central"/>
</dbReference>
<name>A0A2K1JT67_PHYPA</name>
<evidence type="ECO:0000256" key="2">
    <source>
        <dbReference type="ARBA" id="ARBA00022670"/>
    </source>
</evidence>
<feature type="compositionally biased region" description="Low complexity" evidence="4">
    <location>
        <begin position="198"/>
        <end position="207"/>
    </location>
</feature>
<keyword evidence="2" id="KW-0645">Protease</keyword>
<evidence type="ECO:0000259" key="5">
    <source>
        <dbReference type="PROSITE" id="PS51858"/>
    </source>
</evidence>
<dbReference type="STRING" id="3218.A0A2K1JT67"/>
<organism evidence="6">
    <name type="scientific">Physcomitrium patens</name>
    <name type="common">Spreading-leaved earth moss</name>
    <name type="synonym">Physcomitrella patens</name>
    <dbReference type="NCBI Taxonomy" id="3218"/>
    <lineage>
        <taxon>Eukaryota</taxon>
        <taxon>Viridiplantae</taxon>
        <taxon>Streptophyta</taxon>
        <taxon>Embryophyta</taxon>
        <taxon>Bryophyta</taxon>
        <taxon>Bryophytina</taxon>
        <taxon>Bryopsida</taxon>
        <taxon>Funariidae</taxon>
        <taxon>Funariales</taxon>
        <taxon>Funariaceae</taxon>
        <taxon>Physcomitrium</taxon>
    </lineage>
</organism>
<evidence type="ECO:0000313" key="6">
    <source>
        <dbReference type="EMBL" id="PNR44676.1"/>
    </source>
</evidence>
<dbReference type="Gramene" id="Pp3c11_1330V3.1">
    <property type="protein sequence ID" value="Pp3c11_1330V3.1"/>
    <property type="gene ID" value="Pp3c11_1330"/>
</dbReference>
<sequence>MEEDGEKVYLYIYDLSQGMARQLSTTFLGHSIEGVWHSGIGFSGKYFYGASIQSVRIGHSPFGTPVEVLELGYTHIPKNIFEVFLQEIGPRYTMETYSLLNHNCNHFTDEAAQFLVGTGIPHHILRQVDVALNNPLGAMMLPMLQQLETTLRQGGVPVAPANNATGSPSMPNSSVPASSVSLSNGLLPLFPALFPPVATSAASPAVPGTHSDPSPPTGTGQSGADNERQRNIDKNREA</sequence>
<reference evidence="6 8" key="2">
    <citation type="journal article" date="2018" name="Plant J.">
        <title>The Physcomitrella patens chromosome-scale assembly reveals moss genome structure and evolution.</title>
        <authorList>
            <person name="Lang D."/>
            <person name="Ullrich K.K."/>
            <person name="Murat F."/>
            <person name="Fuchs J."/>
            <person name="Jenkins J."/>
            <person name="Haas F.B."/>
            <person name="Piednoel M."/>
            <person name="Gundlach H."/>
            <person name="Van Bel M."/>
            <person name="Meyberg R."/>
            <person name="Vives C."/>
            <person name="Morata J."/>
            <person name="Symeonidi A."/>
            <person name="Hiss M."/>
            <person name="Muchero W."/>
            <person name="Kamisugi Y."/>
            <person name="Saleh O."/>
            <person name="Blanc G."/>
            <person name="Decker E.L."/>
            <person name="van Gessel N."/>
            <person name="Grimwood J."/>
            <person name="Hayes R.D."/>
            <person name="Graham S.W."/>
            <person name="Gunter L.E."/>
            <person name="McDaniel S.F."/>
            <person name="Hoernstein S.N.W."/>
            <person name="Larsson A."/>
            <person name="Li F.W."/>
            <person name="Perroud P.F."/>
            <person name="Phillips J."/>
            <person name="Ranjan P."/>
            <person name="Rokshar D.S."/>
            <person name="Rothfels C.J."/>
            <person name="Schneider L."/>
            <person name="Shu S."/>
            <person name="Stevenson D.W."/>
            <person name="Thummler F."/>
            <person name="Tillich M."/>
            <person name="Villarreal Aguilar J.C."/>
            <person name="Widiez T."/>
            <person name="Wong G.K."/>
            <person name="Wymore A."/>
            <person name="Zhang Y."/>
            <person name="Zimmer A.D."/>
            <person name="Quatrano R.S."/>
            <person name="Mayer K.F.X."/>
            <person name="Goodstein D."/>
            <person name="Casacuberta J.M."/>
            <person name="Vandepoele K."/>
            <person name="Reski R."/>
            <person name="Cuming A.C."/>
            <person name="Tuskan G.A."/>
            <person name="Maumus F."/>
            <person name="Salse J."/>
            <person name="Schmutz J."/>
            <person name="Rensing S.A."/>
        </authorList>
    </citation>
    <scope>NUCLEOTIDE SEQUENCE [LARGE SCALE GENOMIC DNA]</scope>
    <source>
        <strain evidence="7 8">cv. Gransden 2004</strain>
    </source>
</reference>
<keyword evidence="8" id="KW-1185">Reference proteome</keyword>
<dbReference type="GO" id="GO:0008233">
    <property type="term" value="F:peptidase activity"/>
    <property type="evidence" value="ECO:0007669"/>
    <property type="project" value="UniProtKB-KW"/>
</dbReference>
<dbReference type="Gramene" id="Pp3c11_1330V3.2">
    <property type="protein sequence ID" value="Pp3c11_1330V3.2"/>
    <property type="gene ID" value="Pp3c11_1330"/>
</dbReference>
<dbReference type="Gene3D" id="3.90.1720.30">
    <property type="entry name" value="PPPDE domains"/>
    <property type="match status" value="1"/>
</dbReference>
<keyword evidence="3" id="KW-0378">Hydrolase</keyword>
<dbReference type="InterPro" id="IPR008580">
    <property type="entry name" value="PPPDE_dom"/>
</dbReference>
<dbReference type="EnsemblPlants" id="Pp3c11_1330V3.2">
    <property type="protein sequence ID" value="Pp3c11_1330V3.2"/>
    <property type="gene ID" value="Pp3c11_1330"/>
</dbReference>
<protein>
    <recommendedName>
        <fullName evidence="5">PPPDE domain-containing protein</fullName>
    </recommendedName>
</protein>
<dbReference type="InterPro" id="IPR042266">
    <property type="entry name" value="PPPDE_sf"/>
</dbReference>
<feature type="region of interest" description="Disordered" evidence="4">
    <location>
        <begin position="198"/>
        <end position="238"/>
    </location>
</feature>
<evidence type="ECO:0000256" key="3">
    <source>
        <dbReference type="ARBA" id="ARBA00022801"/>
    </source>
</evidence>
<feature type="domain" description="PPPDE" evidence="5">
    <location>
        <begin position="6"/>
        <end position="145"/>
    </location>
</feature>
<dbReference type="PANTHER" id="PTHR12378">
    <property type="entry name" value="DESUMOYLATING ISOPEPTIDASE"/>
    <property type="match status" value="1"/>
</dbReference>
<comment type="similarity">
    <text evidence="1">Belongs to the DeSI family.</text>
</comment>
<dbReference type="OMA" id="HLMLGKQ"/>